<reference evidence="9 10" key="1">
    <citation type="submission" date="2015-11" db="EMBL/GenBank/DDBJ databases">
        <title>Genomic analysis of 38 Legionella species identifies large and diverse effector repertoires.</title>
        <authorList>
            <person name="Burstein D."/>
            <person name="Amaro F."/>
            <person name="Zusman T."/>
            <person name="Lifshitz Z."/>
            <person name="Cohen O."/>
            <person name="Gilbert J.A."/>
            <person name="Pupko T."/>
            <person name="Shuman H.A."/>
            <person name="Segal G."/>
        </authorList>
    </citation>
    <scope>NUCLEOTIDE SEQUENCE [LARGE SCALE GENOMIC DNA]</scope>
    <source>
        <strain evidence="9 10">Bercovier 4</strain>
    </source>
</reference>
<dbReference type="GO" id="GO:0006171">
    <property type="term" value="P:cAMP biosynthetic process"/>
    <property type="evidence" value="ECO:0007669"/>
    <property type="project" value="TreeGrafter"/>
</dbReference>
<dbReference type="FunFam" id="3.30.70.1230:FF:000016">
    <property type="entry name" value="Adenylate/guanylate cyclase domain-containing protein"/>
    <property type="match status" value="1"/>
</dbReference>
<keyword evidence="6 7" id="KW-0472">Membrane</keyword>
<comment type="similarity">
    <text evidence="2">Belongs to the adenylyl cyclase class-3 family.</text>
</comment>
<comment type="subcellular location">
    <subcellularLocation>
        <location evidence="1">Cell membrane</location>
        <topology evidence="1">Multi-pass membrane protein</topology>
    </subcellularLocation>
</comment>
<dbReference type="GO" id="GO:0035556">
    <property type="term" value="P:intracellular signal transduction"/>
    <property type="evidence" value="ECO:0007669"/>
    <property type="project" value="InterPro"/>
</dbReference>
<dbReference type="InterPro" id="IPR050697">
    <property type="entry name" value="Adenylyl/Guanylyl_Cyclase_3/4"/>
</dbReference>
<dbReference type="STRING" id="454.Lisr_2428"/>
<dbReference type="Pfam" id="PF02743">
    <property type="entry name" value="dCache_1"/>
    <property type="match status" value="1"/>
</dbReference>
<evidence type="ECO:0000256" key="2">
    <source>
        <dbReference type="ARBA" id="ARBA00005381"/>
    </source>
</evidence>
<evidence type="ECO:0000259" key="8">
    <source>
        <dbReference type="PROSITE" id="PS50125"/>
    </source>
</evidence>
<dbReference type="InterPro" id="IPR029787">
    <property type="entry name" value="Nucleotide_cyclase"/>
</dbReference>
<evidence type="ECO:0000256" key="5">
    <source>
        <dbReference type="ARBA" id="ARBA00022989"/>
    </source>
</evidence>
<evidence type="ECO:0000313" key="10">
    <source>
        <dbReference type="Proteomes" id="UP000054761"/>
    </source>
</evidence>
<evidence type="ECO:0000256" key="7">
    <source>
        <dbReference type="SAM" id="Phobius"/>
    </source>
</evidence>
<evidence type="ECO:0000256" key="6">
    <source>
        <dbReference type="ARBA" id="ARBA00023136"/>
    </source>
</evidence>
<dbReference type="Gene3D" id="3.30.70.1230">
    <property type="entry name" value="Nucleotide cyclase"/>
    <property type="match status" value="1"/>
</dbReference>
<feature type="transmembrane region" description="Helical" evidence="7">
    <location>
        <begin position="20"/>
        <end position="45"/>
    </location>
</feature>
<keyword evidence="10" id="KW-1185">Reference proteome</keyword>
<dbReference type="PATRIC" id="fig|454.4.peg.2654"/>
<dbReference type="EMBL" id="LNYH01000148">
    <property type="protein sequence ID" value="KTD14720.1"/>
    <property type="molecule type" value="Genomic_DNA"/>
</dbReference>
<dbReference type="SUPFAM" id="SSF103190">
    <property type="entry name" value="Sensory domain-like"/>
    <property type="match status" value="1"/>
</dbReference>
<feature type="transmembrane region" description="Helical" evidence="7">
    <location>
        <begin position="345"/>
        <end position="367"/>
    </location>
</feature>
<evidence type="ECO:0000256" key="4">
    <source>
        <dbReference type="ARBA" id="ARBA00022692"/>
    </source>
</evidence>
<dbReference type="InterPro" id="IPR033479">
    <property type="entry name" value="dCache_1"/>
</dbReference>
<feature type="domain" description="Guanylate cyclase" evidence="8">
    <location>
        <begin position="449"/>
        <end position="581"/>
    </location>
</feature>
<sequence>MRFKVNKYRKMKDFKVSIRVSIITLFVILLSLIGFSIIGIQYVALNKILSSSTIRLIDKSSLLVKERFRNYFLPLNTYLLEIKNMIHQDIIHPENREQFDKFLIESIDDNLELSMIYFATPKGNFYGVERGTNGKLYLDHIINSPKPSSRIRYEVGTQGNIVKTQWQKKDFDPRKRPWYQKAVKAGKVIWTDVYKFHGFQSGINADEQYGISSAAPIYDSKRRLKGVIGIDLTVNNLQRFIQSLQITKNTIIYIINENNQILAYRDMTQQDNLLGKRLSPELVKKLFSAFPSSGLHQGKTLVTSYQKNSQDYFLAYQPLTDHSKKVWHAIILVPSNDVLAPLKHLSLRSLLLTIFILFIGIIIVRYISQKISRPIIQLAREAKKIKKLELKPQPPLKTRIKEISYMDRSLTAVRSGLSSFERYVPKSLVKKLVKSGKIAEVGGKNQDITILFSDIKNFTALSEKTDPQQLMNYLSDYFQSMTEVILHSHGTLDKYIGDGIMALWNAPIFDAQHALHACQTAIEMMDKLKKLNKNNQKLGLPELTIRIGINSGEAIVGNVGSEERLGYTALGDAVNIASRLESINKIYHTHIIVSESTFKQVESFFAFRLLDKVAVRGKHESTTIYELILESHLPHLDQHKKEFSNAFAKYHSGQWKESMELFKKLTPAYEGDQLALVYIKRCQALINSPPVKWDGIWRTEYM</sequence>
<organism evidence="9 10">
    <name type="scientific">Legionella israelensis</name>
    <dbReference type="NCBI Taxonomy" id="454"/>
    <lineage>
        <taxon>Bacteria</taxon>
        <taxon>Pseudomonadati</taxon>
        <taxon>Pseudomonadota</taxon>
        <taxon>Gammaproteobacteria</taxon>
        <taxon>Legionellales</taxon>
        <taxon>Legionellaceae</taxon>
        <taxon>Legionella</taxon>
    </lineage>
</organism>
<accession>A0A0W0V3J6</accession>
<dbReference type="InterPro" id="IPR001054">
    <property type="entry name" value="A/G_cyclase"/>
</dbReference>
<comment type="caution">
    <text evidence="9">The sequence shown here is derived from an EMBL/GenBank/DDBJ whole genome shotgun (WGS) entry which is preliminary data.</text>
</comment>
<dbReference type="CDD" id="cd12913">
    <property type="entry name" value="PDC1_MCP_like"/>
    <property type="match status" value="1"/>
</dbReference>
<dbReference type="PANTHER" id="PTHR43081">
    <property type="entry name" value="ADENYLATE CYCLASE, TERMINAL-DIFFERENTIATION SPECIFIC-RELATED"/>
    <property type="match status" value="1"/>
</dbReference>
<dbReference type="GO" id="GO:0004016">
    <property type="term" value="F:adenylate cyclase activity"/>
    <property type="evidence" value="ECO:0007669"/>
    <property type="project" value="UniProtKB-ARBA"/>
</dbReference>
<dbReference type="AlphaFoldDB" id="A0A0W0V3J6"/>
<gene>
    <name evidence="9" type="ORF">Lisr_2428</name>
</gene>
<keyword evidence="4 7" id="KW-0812">Transmembrane</keyword>
<keyword evidence="3" id="KW-1003">Cell membrane</keyword>
<dbReference type="CDD" id="cd07302">
    <property type="entry name" value="CHD"/>
    <property type="match status" value="1"/>
</dbReference>
<dbReference type="SMART" id="SM00044">
    <property type="entry name" value="CYCc"/>
    <property type="match status" value="1"/>
</dbReference>
<dbReference type="PROSITE" id="PS50125">
    <property type="entry name" value="GUANYLATE_CYCLASE_2"/>
    <property type="match status" value="1"/>
</dbReference>
<dbReference type="Proteomes" id="UP000054761">
    <property type="component" value="Unassembled WGS sequence"/>
</dbReference>
<dbReference type="SUPFAM" id="SSF55073">
    <property type="entry name" value="Nucleotide cyclase"/>
    <property type="match status" value="1"/>
</dbReference>
<dbReference type="PANTHER" id="PTHR43081:SF1">
    <property type="entry name" value="ADENYLATE CYCLASE, TERMINAL-DIFFERENTIATION SPECIFIC"/>
    <property type="match status" value="1"/>
</dbReference>
<proteinExistence type="inferred from homology"/>
<dbReference type="RefSeq" id="WP_058502720.1">
    <property type="nucleotide sequence ID" value="NZ_LNYH01000148.1"/>
</dbReference>
<dbReference type="InterPro" id="IPR029151">
    <property type="entry name" value="Sensor-like_sf"/>
</dbReference>
<evidence type="ECO:0000256" key="3">
    <source>
        <dbReference type="ARBA" id="ARBA00022475"/>
    </source>
</evidence>
<evidence type="ECO:0000256" key="1">
    <source>
        <dbReference type="ARBA" id="ARBA00004651"/>
    </source>
</evidence>
<name>A0A0W0V3J6_9GAMM</name>
<protein>
    <submittedName>
        <fullName evidence="9">Adenylate cyclase</fullName>
    </submittedName>
</protein>
<dbReference type="Gene3D" id="6.10.340.10">
    <property type="match status" value="1"/>
</dbReference>
<dbReference type="Gene3D" id="3.30.450.20">
    <property type="entry name" value="PAS domain"/>
    <property type="match status" value="1"/>
</dbReference>
<dbReference type="Pfam" id="PF00211">
    <property type="entry name" value="Guanylate_cyc"/>
    <property type="match status" value="1"/>
</dbReference>
<keyword evidence="5 7" id="KW-1133">Transmembrane helix</keyword>
<evidence type="ECO:0000313" key="9">
    <source>
        <dbReference type="EMBL" id="KTD14720.1"/>
    </source>
</evidence>
<dbReference type="GO" id="GO:0005886">
    <property type="term" value="C:plasma membrane"/>
    <property type="evidence" value="ECO:0007669"/>
    <property type="project" value="UniProtKB-SubCell"/>
</dbReference>